<dbReference type="Pfam" id="PF04082">
    <property type="entry name" value="Fungal_trans"/>
    <property type="match status" value="1"/>
</dbReference>
<dbReference type="GO" id="GO:0001216">
    <property type="term" value="F:DNA-binding transcription activator activity"/>
    <property type="evidence" value="ECO:0007669"/>
    <property type="project" value="UniProtKB-ARBA"/>
</dbReference>
<dbReference type="HOGENOM" id="CLU_010150_0_0_1"/>
<dbReference type="GO" id="GO:0000981">
    <property type="term" value="F:DNA-binding transcription factor activity, RNA polymerase II-specific"/>
    <property type="evidence" value="ECO:0007669"/>
    <property type="project" value="InterPro"/>
</dbReference>
<dbReference type="GO" id="GO:0008270">
    <property type="term" value="F:zinc ion binding"/>
    <property type="evidence" value="ECO:0007669"/>
    <property type="project" value="InterPro"/>
</dbReference>
<dbReference type="InterPro" id="IPR036864">
    <property type="entry name" value="Zn2-C6_fun-type_DNA-bd_sf"/>
</dbReference>
<gene>
    <name evidence="10" type="ORF">Kpol_1018p92</name>
</gene>
<keyword evidence="7" id="KW-0539">Nucleus</keyword>
<sequence>MKDNLNMNKRMLSGVDGGAGPSQKKAHVSGLVNTTTISGGNGGGLKKSQQGDDNLILSDTPPSTRIKDHTQNTGHRPVTSCTHCRQHKIKCNASDNFPDPCSRCDRMGLNCEIDPQFRPKKGSQLQNLRKDVDDMKLKIENLLKNDSVILNALKSAPIQNNTEFIEALKLLQNSQIPQQQDVDPNIGSVTTPSNVGCQFSNSNSGPNSNSSSKICAQTYLAKKPPLLNSTQTSSISNAPSSTSSESSSKLKEKSPFVIATTSTIDPLPSPYGNVDEFVLGEVRISIEKANYLHDLFVAKYLPYFPIMTSVSAQKLFDQSQLLFWTVMLTACLSEPEPTLYNKLAKLIKQLAIETCWLRTPRSTHISQALLILCTWPLPNQKILDDCSYRFVGLAKSLSLQLGLHRGEFISEFTRSQTSLPNAEKWRTRTWLGIFFSEVCWASTLGLPSTSQIDYLVEQARNGKDEIDKSKGETSDSPLKHTTDLSSTTADEIFTLPNQFRRLICLSHFQSKLYSVIGSSISTSDGLLEPRDRASAISLMDRELKTLNSSLNFTADKSVEIYYLYVKLTICCFAFLPETPRTDQTQYITEAYLSATRVVTLLTQMLETQQLIELPIYVRQSVTYAALILFKLQLTPLMTDQFIDSVRQSIVTVHRLYRNQLTAWATKVENDISRTASVLEKLNFVLITHPEVFVEADGIISRMRSHLTGSLFYDLVWCVHEARRREMDPKYNEEAMQRLDALRKSANAHPALDLIGKRLFPLPFYNQISREDFKTISKTTPGGTTVTKLVPTQNALKQAKEMALSKKNFGGAVMEINGIPLSMLNETGSVNLESVFQHVNNPKYNTVSESASVHYETPVNIDNQQQYSFTRSNIALNLETSFPQSSSDINSSNPKNHLPYLQDQTGDVSMQRSNSIPAPKISVKDEINNNSKPIYNKPNVSDSLFSNMSNYPQNMNKELNKVSNTNTNSTGLNSPNSGLISDNNNSAAYAKLNQFLQNNGLLSNTNPVNKSNTANISGPNNVNSLSDLDNFFLQQSTGWLEGNSINDDFLGWFDMNMEPEF</sequence>
<dbReference type="PROSITE" id="PS00463">
    <property type="entry name" value="ZN2_CY6_FUNGAL_1"/>
    <property type="match status" value="1"/>
</dbReference>
<evidence type="ECO:0000256" key="8">
    <source>
        <dbReference type="SAM" id="MobiDB-lite"/>
    </source>
</evidence>
<name>A7TDT9_VANPO</name>
<feature type="compositionally biased region" description="Polar residues" evidence="8">
    <location>
        <begin position="882"/>
        <end position="894"/>
    </location>
</feature>
<organism evidence="11">
    <name type="scientific">Vanderwaltozyma polyspora (strain ATCC 22028 / DSM 70294 / BCRC 21397 / CBS 2163 / NBRC 10782 / NRRL Y-8283 / UCD 57-17)</name>
    <name type="common">Kluyveromyces polysporus</name>
    <dbReference type="NCBI Taxonomy" id="436907"/>
    <lineage>
        <taxon>Eukaryota</taxon>
        <taxon>Fungi</taxon>
        <taxon>Dikarya</taxon>
        <taxon>Ascomycota</taxon>
        <taxon>Saccharomycotina</taxon>
        <taxon>Saccharomycetes</taxon>
        <taxon>Saccharomycetales</taxon>
        <taxon>Saccharomycetaceae</taxon>
        <taxon>Vanderwaltozyma</taxon>
    </lineage>
</organism>
<evidence type="ECO:0000256" key="3">
    <source>
        <dbReference type="ARBA" id="ARBA00022833"/>
    </source>
</evidence>
<dbReference type="PANTHER" id="PTHR31845:SF6">
    <property type="entry name" value="TRANSCRIPTION FACTOR SEF1-RELATED"/>
    <property type="match status" value="1"/>
</dbReference>
<reference evidence="10 11" key="1">
    <citation type="journal article" date="2007" name="Proc. Natl. Acad. Sci. U.S.A.">
        <title>Independent sorting-out of thousands of duplicated gene pairs in two yeast species descended from a whole-genome duplication.</title>
        <authorList>
            <person name="Scannell D.R."/>
            <person name="Frank A.C."/>
            <person name="Conant G.C."/>
            <person name="Byrne K.P."/>
            <person name="Woolfit M."/>
            <person name="Wolfe K.H."/>
        </authorList>
    </citation>
    <scope>NUCLEOTIDE SEQUENCE [LARGE SCALE GENOMIC DNA]</scope>
    <source>
        <strain evidence="11">ATCC 22028 / DSM 70294 / BCRC 21397 / CBS 2163 / NBRC 10782 / NRRL Y-8283 / UCD 57-17</strain>
    </source>
</reference>
<keyword evidence="3" id="KW-0862">Zinc</keyword>
<evidence type="ECO:0000256" key="6">
    <source>
        <dbReference type="ARBA" id="ARBA00023163"/>
    </source>
</evidence>
<keyword evidence="6" id="KW-0804">Transcription</keyword>
<dbReference type="SMART" id="SM00906">
    <property type="entry name" value="Fungal_trans"/>
    <property type="match status" value="1"/>
</dbReference>
<dbReference type="Proteomes" id="UP000000267">
    <property type="component" value="Unassembled WGS sequence"/>
</dbReference>
<feature type="region of interest" description="Disordered" evidence="8">
    <location>
        <begin position="33"/>
        <end position="55"/>
    </location>
</feature>
<accession>A7TDT9</accession>
<dbReference type="FunFam" id="4.10.240.10:FF:000003">
    <property type="entry name" value="C6 transcription factor (Leu3)"/>
    <property type="match status" value="1"/>
</dbReference>
<evidence type="ECO:0000256" key="7">
    <source>
        <dbReference type="ARBA" id="ARBA00023242"/>
    </source>
</evidence>
<dbReference type="EMBL" id="DS480378">
    <property type="protein sequence ID" value="EDO19559.1"/>
    <property type="molecule type" value="Genomic_DNA"/>
</dbReference>
<dbReference type="InterPro" id="IPR007219">
    <property type="entry name" value="XnlR_reg_dom"/>
</dbReference>
<dbReference type="RefSeq" id="XP_001647417.1">
    <property type="nucleotide sequence ID" value="XM_001647367.1"/>
</dbReference>
<evidence type="ECO:0000256" key="5">
    <source>
        <dbReference type="ARBA" id="ARBA00023125"/>
    </source>
</evidence>
<dbReference type="Gene3D" id="4.10.240.10">
    <property type="entry name" value="Zn(2)-C6 fungal-type DNA-binding domain"/>
    <property type="match status" value="1"/>
</dbReference>
<evidence type="ECO:0000256" key="4">
    <source>
        <dbReference type="ARBA" id="ARBA00023015"/>
    </source>
</evidence>
<feature type="region of interest" description="Disordered" evidence="8">
    <location>
        <begin position="882"/>
        <end position="901"/>
    </location>
</feature>
<dbReference type="PROSITE" id="PS50048">
    <property type="entry name" value="ZN2_CY6_FUNGAL_2"/>
    <property type="match status" value="1"/>
</dbReference>
<dbReference type="GO" id="GO:0000976">
    <property type="term" value="F:transcription cis-regulatory region binding"/>
    <property type="evidence" value="ECO:0007669"/>
    <property type="project" value="TreeGrafter"/>
</dbReference>
<dbReference type="InParanoid" id="A7TDT9"/>
<evidence type="ECO:0000256" key="1">
    <source>
        <dbReference type="ARBA" id="ARBA00004123"/>
    </source>
</evidence>
<evidence type="ECO:0000256" key="2">
    <source>
        <dbReference type="ARBA" id="ARBA00022723"/>
    </source>
</evidence>
<feature type="domain" description="Zn(2)-C6 fungal-type" evidence="9">
    <location>
        <begin position="80"/>
        <end position="113"/>
    </location>
</feature>
<evidence type="ECO:0000259" key="9">
    <source>
        <dbReference type="PROSITE" id="PS50048"/>
    </source>
</evidence>
<dbReference type="PhylomeDB" id="A7TDT9"/>
<proteinExistence type="predicted"/>
<dbReference type="GO" id="GO:0006351">
    <property type="term" value="P:DNA-templated transcription"/>
    <property type="evidence" value="ECO:0007669"/>
    <property type="project" value="InterPro"/>
</dbReference>
<dbReference type="OMA" id="LVWCVHE"/>
<comment type="subcellular location">
    <subcellularLocation>
        <location evidence="1">Nucleus</location>
    </subcellularLocation>
</comment>
<dbReference type="GO" id="GO:0005634">
    <property type="term" value="C:nucleus"/>
    <property type="evidence" value="ECO:0007669"/>
    <property type="project" value="UniProtKB-SubCell"/>
</dbReference>
<dbReference type="SMART" id="SM00066">
    <property type="entry name" value="GAL4"/>
    <property type="match status" value="1"/>
</dbReference>
<dbReference type="OrthoDB" id="3163292at2759"/>
<dbReference type="SUPFAM" id="SSF57701">
    <property type="entry name" value="Zn2/Cys6 DNA-binding domain"/>
    <property type="match status" value="1"/>
</dbReference>
<evidence type="ECO:0000313" key="10">
    <source>
        <dbReference type="EMBL" id="EDO19559.1"/>
    </source>
</evidence>
<dbReference type="AlphaFoldDB" id="A7TDT9"/>
<keyword evidence="5" id="KW-0238">DNA-binding</keyword>
<dbReference type="PANTHER" id="PTHR31845">
    <property type="entry name" value="FINGER DOMAIN PROTEIN, PUTATIVE-RELATED"/>
    <property type="match status" value="1"/>
</dbReference>
<dbReference type="Pfam" id="PF00172">
    <property type="entry name" value="Zn_clus"/>
    <property type="match status" value="1"/>
</dbReference>
<keyword evidence="2" id="KW-0479">Metal-binding</keyword>
<dbReference type="GeneID" id="5547917"/>
<dbReference type="CDD" id="cd00067">
    <property type="entry name" value="GAL4"/>
    <property type="match status" value="1"/>
</dbReference>
<dbReference type="STRING" id="436907.A7TDT9"/>
<dbReference type="KEGG" id="vpo:Kpol_1018p92"/>
<dbReference type="CDD" id="cd12148">
    <property type="entry name" value="fungal_TF_MHR"/>
    <property type="match status" value="1"/>
</dbReference>
<dbReference type="FunCoup" id="A7TDT9">
    <property type="interactions" value="143"/>
</dbReference>
<keyword evidence="11" id="KW-1185">Reference proteome</keyword>
<protein>
    <recommendedName>
        <fullName evidence="9">Zn(2)-C6 fungal-type domain-containing protein</fullName>
    </recommendedName>
</protein>
<keyword evidence="4" id="KW-0805">Transcription regulation</keyword>
<dbReference type="eggNOG" id="ENOG502QR4T">
    <property type="taxonomic scope" value="Eukaryota"/>
</dbReference>
<evidence type="ECO:0000313" key="11">
    <source>
        <dbReference type="Proteomes" id="UP000000267"/>
    </source>
</evidence>
<dbReference type="InterPro" id="IPR051089">
    <property type="entry name" value="prtT"/>
</dbReference>
<dbReference type="InterPro" id="IPR001138">
    <property type="entry name" value="Zn2Cys6_DnaBD"/>
</dbReference>